<evidence type="ECO:0000313" key="6">
    <source>
        <dbReference type="EMBL" id="VAW83571.1"/>
    </source>
</evidence>
<dbReference type="InterPro" id="IPR036388">
    <property type="entry name" value="WH-like_DNA-bd_sf"/>
</dbReference>
<dbReference type="PANTHER" id="PTHR24567">
    <property type="entry name" value="CRP FAMILY TRANSCRIPTIONAL REGULATORY PROTEIN"/>
    <property type="match status" value="1"/>
</dbReference>
<evidence type="ECO:0000256" key="3">
    <source>
        <dbReference type="ARBA" id="ARBA00023163"/>
    </source>
</evidence>
<dbReference type="PROSITE" id="PS50042">
    <property type="entry name" value="CNMP_BINDING_3"/>
    <property type="match status" value="1"/>
</dbReference>
<dbReference type="InterPro" id="IPR018488">
    <property type="entry name" value="cNMP-bd_CS"/>
</dbReference>
<dbReference type="GO" id="GO:0003677">
    <property type="term" value="F:DNA binding"/>
    <property type="evidence" value="ECO:0007669"/>
    <property type="project" value="UniProtKB-KW"/>
</dbReference>
<dbReference type="GO" id="GO:0005829">
    <property type="term" value="C:cytosol"/>
    <property type="evidence" value="ECO:0007669"/>
    <property type="project" value="TreeGrafter"/>
</dbReference>
<dbReference type="CDD" id="cd00092">
    <property type="entry name" value="HTH_CRP"/>
    <property type="match status" value="1"/>
</dbReference>
<dbReference type="CDD" id="cd00038">
    <property type="entry name" value="CAP_ED"/>
    <property type="match status" value="1"/>
</dbReference>
<dbReference type="SUPFAM" id="SSF46785">
    <property type="entry name" value="Winged helix' DNA-binding domain"/>
    <property type="match status" value="1"/>
</dbReference>
<dbReference type="InterPro" id="IPR012318">
    <property type="entry name" value="HTH_CRP"/>
</dbReference>
<keyword evidence="3" id="KW-0804">Transcription</keyword>
<dbReference type="Pfam" id="PF13545">
    <property type="entry name" value="HTH_Crp_2"/>
    <property type="match status" value="1"/>
</dbReference>
<protein>
    <submittedName>
        <fullName evidence="6">cAMP-binding proteins - catabolite gene activator and regulatory subunit of cAMP-dependent protein kinases</fullName>
    </submittedName>
</protein>
<gene>
    <name evidence="6" type="ORF">MNBD_GAMMA16-2096</name>
</gene>
<dbReference type="GO" id="GO:0003700">
    <property type="term" value="F:DNA-binding transcription factor activity"/>
    <property type="evidence" value="ECO:0007669"/>
    <property type="project" value="TreeGrafter"/>
</dbReference>
<feature type="domain" description="Cyclic nucleotide-binding" evidence="4">
    <location>
        <begin position="8"/>
        <end position="128"/>
    </location>
</feature>
<evidence type="ECO:0000259" key="4">
    <source>
        <dbReference type="PROSITE" id="PS50042"/>
    </source>
</evidence>
<dbReference type="InterPro" id="IPR050397">
    <property type="entry name" value="Env_Response_Regulators"/>
</dbReference>
<evidence type="ECO:0000259" key="5">
    <source>
        <dbReference type="PROSITE" id="PS51063"/>
    </source>
</evidence>
<dbReference type="PANTHER" id="PTHR24567:SF74">
    <property type="entry name" value="HTH-TYPE TRANSCRIPTIONAL REGULATOR ARCR"/>
    <property type="match status" value="1"/>
</dbReference>
<dbReference type="PROSITE" id="PS51063">
    <property type="entry name" value="HTH_CRP_2"/>
    <property type="match status" value="1"/>
</dbReference>
<dbReference type="SUPFAM" id="SSF51206">
    <property type="entry name" value="cAMP-binding domain-like"/>
    <property type="match status" value="1"/>
</dbReference>
<reference evidence="6" key="1">
    <citation type="submission" date="2018-06" db="EMBL/GenBank/DDBJ databases">
        <authorList>
            <person name="Zhirakovskaya E."/>
        </authorList>
    </citation>
    <scope>NUCLEOTIDE SEQUENCE</scope>
</reference>
<dbReference type="Gene3D" id="1.10.10.10">
    <property type="entry name" value="Winged helix-like DNA-binding domain superfamily/Winged helix DNA-binding domain"/>
    <property type="match status" value="1"/>
</dbReference>
<dbReference type="InterPro" id="IPR036390">
    <property type="entry name" value="WH_DNA-bd_sf"/>
</dbReference>
<evidence type="ECO:0000256" key="2">
    <source>
        <dbReference type="ARBA" id="ARBA00023125"/>
    </source>
</evidence>
<dbReference type="InterPro" id="IPR014710">
    <property type="entry name" value="RmlC-like_jellyroll"/>
</dbReference>
<keyword evidence="1" id="KW-0805">Transcription regulation</keyword>
<dbReference type="InterPro" id="IPR018490">
    <property type="entry name" value="cNMP-bd_dom_sf"/>
</dbReference>
<evidence type="ECO:0000256" key="1">
    <source>
        <dbReference type="ARBA" id="ARBA00023015"/>
    </source>
</evidence>
<organism evidence="6">
    <name type="scientific">hydrothermal vent metagenome</name>
    <dbReference type="NCBI Taxonomy" id="652676"/>
    <lineage>
        <taxon>unclassified sequences</taxon>
        <taxon>metagenomes</taxon>
        <taxon>ecological metagenomes</taxon>
    </lineage>
</organism>
<dbReference type="AlphaFoldDB" id="A0A3B0YVZ5"/>
<dbReference type="SMART" id="SM00100">
    <property type="entry name" value="cNMP"/>
    <property type="match status" value="1"/>
</dbReference>
<dbReference type="Pfam" id="PF00027">
    <property type="entry name" value="cNMP_binding"/>
    <property type="match status" value="1"/>
</dbReference>
<sequence length="215" mass="24060">MILQNIPLFANLPKKDLETLTQRAITKNYPKNTILVSEGDETNSLFVIDSGKVKVFLSDHEGKEIVINVHGKGDYFGEIALLDDAPRSASVMTTEPCRVVLILKRDFEECLGQNPSIALCLLKDLTHRLRTLTDNVKSLALMDVYGRVARVLLNMASVENGKWIIAQRVTQKEIANRVGASREMVSRIMKDLTEGGYITVSKHGIVINQKLPENW</sequence>
<proteinExistence type="predicted"/>
<accession>A0A3B0YVZ5</accession>
<dbReference type="PRINTS" id="PR00103">
    <property type="entry name" value="CAMPKINASE"/>
</dbReference>
<name>A0A3B0YVZ5_9ZZZZ</name>
<keyword evidence="2" id="KW-0238">DNA-binding</keyword>
<dbReference type="PROSITE" id="PS00889">
    <property type="entry name" value="CNMP_BINDING_2"/>
    <property type="match status" value="1"/>
</dbReference>
<dbReference type="SMART" id="SM00419">
    <property type="entry name" value="HTH_CRP"/>
    <property type="match status" value="1"/>
</dbReference>
<feature type="domain" description="HTH crp-type" evidence="5">
    <location>
        <begin position="142"/>
        <end position="211"/>
    </location>
</feature>
<dbReference type="Gene3D" id="2.60.120.10">
    <property type="entry name" value="Jelly Rolls"/>
    <property type="match status" value="1"/>
</dbReference>
<dbReference type="EMBL" id="UOFO01000010">
    <property type="protein sequence ID" value="VAW83571.1"/>
    <property type="molecule type" value="Genomic_DNA"/>
</dbReference>
<dbReference type="InterPro" id="IPR000595">
    <property type="entry name" value="cNMP-bd_dom"/>
</dbReference>